<dbReference type="InterPro" id="IPR041699">
    <property type="entry name" value="AAA_32"/>
</dbReference>
<sequence length="578" mass="66883">MNYKKLTWKDLQPDILRYRSVFSKIRENSVNPIEKIQPRLINGLAHIHHQKQGFPVLLICGKEDIDYLKIISQISKNFILPASEELFGGDYQVINDTIILKPASDVQHPFTSVGEVCFADWIEKHLLFGYACVYKNRIHLEPGLIHKANGGTLILSLKSILLQPEIWLYLKKFIKQGYSELFSQDKRRPLPISIPVMPLKLNLVLCGDIEALYDLQKIDSELYDIAIYTEFEKYIKIFSEDDMLSWCRWVVYLAEQKFLPIPKENFWPVLIKEGIRISQDKEKLPLCPVWLVRQIRESVLIMDKSLNDEALYNALQVRLWRENHFQETVIDDFYLKQNILETQGEVVGQINGLSVIDDPTHPRIIGYPCRITCVVYPGHNEFIDVEGNAKLGSSIYIKSMMIIQSYLMSEFDIQVPFVASLVFEQSYDEINGDSASLAILCALISSLSKYPINQQIAVTGSIDQLGKIQPVGALNEKIESFFEICYRRGLTGKQGVIIPYQNERNLGLNAKLIKAVQDNEFHIWTVQNVNEAVYLLTGKFWKNKEDKDNCLYYSIQKRIDQQSTQSNSSIFRWFKWFK</sequence>
<feature type="active site" evidence="2">
    <location>
        <position position="477"/>
    </location>
</feature>
<proteinExistence type="inferred from homology"/>
<name>A0A2P5SZ44_9GAMM</name>
<dbReference type="EMBL" id="PDKS01000001">
    <property type="protein sequence ID" value="PPI87611.1"/>
    <property type="molecule type" value="Genomic_DNA"/>
</dbReference>
<dbReference type="InterPro" id="IPR027065">
    <property type="entry name" value="Lon_Prtase"/>
</dbReference>
<evidence type="ECO:0000313" key="4">
    <source>
        <dbReference type="EMBL" id="PPI87611.1"/>
    </source>
</evidence>
<evidence type="ECO:0000259" key="3">
    <source>
        <dbReference type="PROSITE" id="PS51786"/>
    </source>
</evidence>
<evidence type="ECO:0000256" key="2">
    <source>
        <dbReference type="PROSITE-ProRule" id="PRU01122"/>
    </source>
</evidence>
<dbReference type="PROSITE" id="PS51786">
    <property type="entry name" value="LON_PROTEOLYTIC"/>
    <property type="match status" value="1"/>
</dbReference>
<feature type="domain" description="Lon proteolytic" evidence="3">
    <location>
        <begin position="344"/>
        <end position="539"/>
    </location>
</feature>
<dbReference type="SUPFAM" id="SSF54211">
    <property type="entry name" value="Ribosomal protein S5 domain 2-like"/>
    <property type="match status" value="1"/>
</dbReference>
<dbReference type="GO" id="GO:0004252">
    <property type="term" value="F:serine-type endopeptidase activity"/>
    <property type="evidence" value="ECO:0007669"/>
    <property type="project" value="UniProtKB-UniRule"/>
</dbReference>
<evidence type="ECO:0000313" key="5">
    <source>
        <dbReference type="Proteomes" id="UP000296034"/>
    </source>
</evidence>
<dbReference type="GO" id="GO:0030163">
    <property type="term" value="P:protein catabolic process"/>
    <property type="evidence" value="ECO:0007669"/>
    <property type="project" value="InterPro"/>
</dbReference>
<dbReference type="GO" id="GO:0004176">
    <property type="term" value="F:ATP-dependent peptidase activity"/>
    <property type="evidence" value="ECO:0007669"/>
    <property type="project" value="UniProtKB-UniRule"/>
</dbReference>
<dbReference type="AlphaFoldDB" id="A0A2P5SZ44"/>
<evidence type="ECO:0000256" key="1">
    <source>
        <dbReference type="ARBA" id="ARBA00022670"/>
    </source>
</evidence>
<dbReference type="InterPro" id="IPR020568">
    <property type="entry name" value="Ribosomal_Su5_D2-typ_SF"/>
</dbReference>
<comment type="catalytic activity">
    <reaction evidence="2">
        <text>Hydrolysis of proteins in presence of ATP.</text>
        <dbReference type="EC" id="3.4.21.53"/>
    </reaction>
</comment>
<dbReference type="InterPro" id="IPR027417">
    <property type="entry name" value="P-loop_NTPase"/>
</dbReference>
<keyword evidence="1 2" id="KW-0645">Protease</keyword>
<dbReference type="Pfam" id="PF13654">
    <property type="entry name" value="AAA_32"/>
    <property type="match status" value="1"/>
</dbReference>
<dbReference type="PRINTS" id="PR00830">
    <property type="entry name" value="ENDOLAPTASE"/>
</dbReference>
<feature type="active site" evidence="2">
    <location>
        <position position="434"/>
    </location>
</feature>
<gene>
    <name evidence="4" type="ORF">CRV11_01180</name>
</gene>
<reference evidence="4 5" key="1">
    <citation type="journal article" date="2018" name="Genome Biol. Evol.">
        <title>Cladogenesis and Genomic Streamlining in Extracellular Endosymbionts of Tropical Stink Bugs.</title>
        <authorList>
            <person name="Otero-Bravo A."/>
            <person name="Goffredi S."/>
            <person name="Sabree Z.L."/>
        </authorList>
    </citation>
    <scope>NUCLEOTIDE SEQUENCE [LARGE SCALE GENOMIC DNA]</scope>
    <source>
        <strain evidence="4 5">SoET</strain>
    </source>
</reference>
<dbReference type="Pfam" id="PF05362">
    <property type="entry name" value="Lon_C"/>
    <property type="match status" value="1"/>
</dbReference>
<dbReference type="Gene3D" id="3.30.230.10">
    <property type="match status" value="1"/>
</dbReference>
<dbReference type="OrthoDB" id="9758568at2"/>
<keyword evidence="2" id="KW-0720">Serine protease</keyword>
<protein>
    <recommendedName>
        <fullName evidence="2">endopeptidase La</fullName>
        <ecNumber evidence="2">3.4.21.53</ecNumber>
    </recommendedName>
</protein>
<dbReference type="InterPro" id="IPR008269">
    <property type="entry name" value="Lon_proteolytic"/>
</dbReference>
<dbReference type="Proteomes" id="UP000296034">
    <property type="component" value="Unassembled WGS sequence"/>
</dbReference>
<dbReference type="Gene3D" id="3.40.50.300">
    <property type="entry name" value="P-loop containing nucleotide triphosphate hydrolases"/>
    <property type="match status" value="1"/>
</dbReference>
<dbReference type="GO" id="GO:0006508">
    <property type="term" value="P:proteolysis"/>
    <property type="evidence" value="ECO:0007669"/>
    <property type="project" value="UniProtKB-KW"/>
</dbReference>
<dbReference type="EC" id="3.4.21.53" evidence="2"/>
<dbReference type="InterPro" id="IPR014721">
    <property type="entry name" value="Ribsml_uS5_D2-typ_fold_subgr"/>
</dbReference>
<comment type="similarity">
    <text evidence="2">Belongs to the peptidase S16 family.</text>
</comment>
<dbReference type="PANTHER" id="PTHR10046">
    <property type="entry name" value="ATP DEPENDENT LON PROTEASE FAMILY MEMBER"/>
    <property type="match status" value="1"/>
</dbReference>
<organism evidence="4 5">
    <name type="scientific">Candidatus Pantoea edessiphila</name>
    <dbReference type="NCBI Taxonomy" id="2044610"/>
    <lineage>
        <taxon>Bacteria</taxon>
        <taxon>Pseudomonadati</taxon>
        <taxon>Pseudomonadota</taxon>
        <taxon>Gammaproteobacteria</taxon>
        <taxon>Enterobacterales</taxon>
        <taxon>Erwiniaceae</taxon>
        <taxon>Pantoea</taxon>
    </lineage>
</organism>
<comment type="caution">
    <text evidence="4">The sequence shown here is derived from an EMBL/GenBank/DDBJ whole genome shotgun (WGS) entry which is preliminary data.</text>
</comment>
<dbReference type="GO" id="GO:0005524">
    <property type="term" value="F:ATP binding"/>
    <property type="evidence" value="ECO:0007669"/>
    <property type="project" value="InterPro"/>
</dbReference>
<keyword evidence="2" id="KW-0378">Hydrolase</keyword>
<dbReference type="RefSeq" id="WP_136131523.1">
    <property type="nucleotide sequence ID" value="NZ_PDKS01000001.1"/>
</dbReference>
<accession>A0A2P5SZ44</accession>